<gene>
    <name evidence="1" type="ORF">H3N35_18660</name>
</gene>
<accession>A0ABY7VAC9</accession>
<name>A0ABY7VAC9_9GAMM</name>
<dbReference type="EMBL" id="CP059693">
    <property type="protein sequence ID" value="WDE10286.1"/>
    <property type="molecule type" value="Genomic_DNA"/>
</dbReference>
<dbReference type="InterPro" id="IPR045662">
    <property type="entry name" value="DUF6388"/>
</dbReference>
<reference evidence="1 2" key="1">
    <citation type="journal article" date="2022" name="Mar. Drugs">
        <title>Bioassay-Guided Fractionation Leads to the Detection of Cholic Acid Generated by the Rare Thalassomonas sp.</title>
        <authorList>
            <person name="Pheiffer F."/>
            <person name="Schneider Y.K."/>
            <person name="Hansen E.H."/>
            <person name="Andersen J.H."/>
            <person name="Isaksson J."/>
            <person name="Busche T."/>
            <person name="R C."/>
            <person name="Kalinowski J."/>
            <person name="Zyl L.V."/>
            <person name="Trindade M."/>
        </authorList>
    </citation>
    <scope>NUCLEOTIDE SEQUENCE [LARGE SCALE GENOMIC DNA]</scope>
    <source>
        <strain evidence="1 2">A5K-61T</strain>
    </source>
</reference>
<protein>
    <submittedName>
        <fullName evidence="1">Uncharacterized protein</fullName>
    </submittedName>
</protein>
<dbReference type="RefSeq" id="WP_274050316.1">
    <property type="nucleotide sequence ID" value="NZ_CP059693.1"/>
</dbReference>
<keyword evidence="2" id="KW-1185">Reference proteome</keyword>
<organism evidence="1 2">
    <name type="scientific">Thalassomonas haliotis</name>
    <dbReference type="NCBI Taxonomy" id="485448"/>
    <lineage>
        <taxon>Bacteria</taxon>
        <taxon>Pseudomonadati</taxon>
        <taxon>Pseudomonadota</taxon>
        <taxon>Gammaproteobacteria</taxon>
        <taxon>Alteromonadales</taxon>
        <taxon>Colwelliaceae</taxon>
        <taxon>Thalassomonas</taxon>
    </lineage>
</organism>
<sequence length="91" mass="10484">MIAKEQRIKVAKERFLSEHPELQHKLLSLSSTDADNLALSLDEYRDIKLNQEFNHHAKVHGINASDLVIDLCAESEQEKQAMYQEQEVVSH</sequence>
<dbReference type="Pfam" id="PF19925">
    <property type="entry name" value="DUF6388"/>
    <property type="match status" value="1"/>
</dbReference>
<dbReference type="Proteomes" id="UP001215231">
    <property type="component" value="Chromosome"/>
</dbReference>
<evidence type="ECO:0000313" key="1">
    <source>
        <dbReference type="EMBL" id="WDE10286.1"/>
    </source>
</evidence>
<proteinExistence type="predicted"/>
<evidence type="ECO:0000313" key="2">
    <source>
        <dbReference type="Proteomes" id="UP001215231"/>
    </source>
</evidence>